<dbReference type="InterPro" id="IPR003594">
    <property type="entry name" value="HATPase_dom"/>
</dbReference>
<dbReference type="PROSITE" id="PS50113">
    <property type="entry name" value="PAC"/>
    <property type="match status" value="2"/>
</dbReference>
<dbReference type="InterPro" id="IPR005330">
    <property type="entry name" value="MHYT_dom"/>
</dbReference>
<feature type="domain" description="PAC" evidence="13">
    <location>
        <begin position="448"/>
        <end position="500"/>
    </location>
</feature>
<dbReference type="InterPro" id="IPR036890">
    <property type="entry name" value="HATPase_C_sf"/>
</dbReference>
<evidence type="ECO:0000256" key="7">
    <source>
        <dbReference type="ARBA" id="ARBA00022840"/>
    </source>
</evidence>
<feature type="transmembrane region" description="Helical" evidence="9">
    <location>
        <begin position="215"/>
        <end position="238"/>
    </location>
</feature>
<keyword evidence="10" id="KW-0175">Coiled coil</keyword>
<proteinExistence type="predicted"/>
<keyword evidence="8" id="KW-0902">Two-component regulatory system</keyword>
<keyword evidence="9" id="KW-0472">Membrane</keyword>
<evidence type="ECO:0000256" key="8">
    <source>
        <dbReference type="ARBA" id="ARBA00023012"/>
    </source>
</evidence>
<organism evidence="15 16">
    <name type="scientific">Pontibacillus salipaludis</name>
    <dbReference type="NCBI Taxonomy" id="1697394"/>
    <lineage>
        <taxon>Bacteria</taxon>
        <taxon>Bacillati</taxon>
        <taxon>Bacillota</taxon>
        <taxon>Bacilli</taxon>
        <taxon>Bacillales</taxon>
        <taxon>Bacillaceae</taxon>
        <taxon>Pontibacillus</taxon>
    </lineage>
</organism>
<sequence>MESMLASYSPILFLIAILLTMMTSYTALDLFTLYKTSERNGKFLFIGGMISMGIGIWVMNFLTMLSSDSYNVINNQVPLTILSVGLGISFAGISFYFVTNKSIKTMNLIMGSFFLTMGVFATHVTGMYTLKSSVYYEPFILVWSLLLLYGSFLLALWILFYYKNIIYSKNPWLKPISALIITGAIVEGYFLLTKSVSFEETIDTSGLPVTGEYSFSIYFLLFVSVLIIAGVLVSSTLLNTRLASRDTYLKDITFALDESSIVAITDSKGFITYVNQKFCEISGYREDELIGQDHRIISSGYHSKDFFKEMWKTIGTGQVWKGEIQNQAKDDSFYWVDTTIVPFLNKKGKPYQYIAIRSDITTRKEAEQRLQNALKEVQDIEFALNQSTIVAITDEKGIIHNLNDKFCEISGYSREELLGEDHRILNSGYHPPQFFKQLWKTIGTGHIWRGEIRNKAKNGTFYWVDTTIIPFMNENGKPYQYLAIRNDITERKKTEEVLHRQDKLAAVGQLAAGVAHEIRNPLTSMRGYAEYLQLDEEDLTRRDLLDIIVDEIERVNVIVEEFMVLSKPKAVHLEEKRITPILQNVLSLLDYQARKSKVSLIFKDPPESTAIYCDEDRLKQVFLNLIKNGIEANHVGGEVKLFLEISGEYVNVFVQDTGEGIPEEQIKQLGEPFYTTKDNGNGLGLMMSYKIIESHNGSIRVDSKPGEGTTFIVSLPVHSAID</sequence>
<feature type="domain" description="PAC" evidence="13">
    <location>
        <begin position="320"/>
        <end position="372"/>
    </location>
</feature>
<evidence type="ECO:0000259" key="12">
    <source>
        <dbReference type="PROSITE" id="PS50112"/>
    </source>
</evidence>
<dbReference type="RefSeq" id="WP_188650117.1">
    <property type="nucleotide sequence ID" value="NZ_BMIN01000001.1"/>
</dbReference>
<dbReference type="Pfam" id="PF13426">
    <property type="entry name" value="PAS_9"/>
    <property type="match status" value="2"/>
</dbReference>
<dbReference type="SUPFAM" id="SSF47384">
    <property type="entry name" value="Homodimeric domain of signal transducing histidine kinase"/>
    <property type="match status" value="1"/>
</dbReference>
<name>A0ABQ1PKG4_9BACI</name>
<dbReference type="InterPro" id="IPR005467">
    <property type="entry name" value="His_kinase_dom"/>
</dbReference>
<dbReference type="Pfam" id="PF00512">
    <property type="entry name" value="HisKA"/>
    <property type="match status" value="1"/>
</dbReference>
<evidence type="ECO:0000256" key="1">
    <source>
        <dbReference type="ARBA" id="ARBA00000085"/>
    </source>
</evidence>
<feature type="domain" description="Histidine kinase" evidence="11">
    <location>
        <begin position="513"/>
        <end position="719"/>
    </location>
</feature>
<dbReference type="InterPro" id="IPR000700">
    <property type="entry name" value="PAS-assoc_C"/>
</dbReference>
<comment type="caution">
    <text evidence="15">The sequence shown here is derived from an EMBL/GenBank/DDBJ whole genome shotgun (WGS) entry which is preliminary data.</text>
</comment>
<keyword evidence="6" id="KW-0418">Kinase</keyword>
<gene>
    <name evidence="15" type="ORF">GCM10011389_02350</name>
</gene>
<evidence type="ECO:0000256" key="2">
    <source>
        <dbReference type="ARBA" id="ARBA00012438"/>
    </source>
</evidence>
<feature type="transmembrane region" description="Helical" evidence="9">
    <location>
        <begin position="140"/>
        <end position="160"/>
    </location>
</feature>
<dbReference type="Pfam" id="PF03707">
    <property type="entry name" value="MHYT"/>
    <property type="match status" value="1"/>
</dbReference>
<evidence type="ECO:0000256" key="9">
    <source>
        <dbReference type="PROSITE-ProRule" id="PRU00244"/>
    </source>
</evidence>
<keyword evidence="7" id="KW-0067">ATP-binding</keyword>
<feature type="transmembrane region" description="Helical" evidence="9">
    <location>
        <begin position="12"/>
        <end position="31"/>
    </location>
</feature>
<evidence type="ECO:0000256" key="10">
    <source>
        <dbReference type="SAM" id="Coils"/>
    </source>
</evidence>
<evidence type="ECO:0000256" key="6">
    <source>
        <dbReference type="ARBA" id="ARBA00022777"/>
    </source>
</evidence>
<feature type="coiled-coil region" evidence="10">
    <location>
        <begin position="356"/>
        <end position="383"/>
    </location>
</feature>
<keyword evidence="9" id="KW-0812">Transmembrane</keyword>
<dbReference type="Pfam" id="PF02518">
    <property type="entry name" value="HATPase_c"/>
    <property type="match status" value="1"/>
</dbReference>
<evidence type="ECO:0000313" key="16">
    <source>
        <dbReference type="Proteomes" id="UP000642571"/>
    </source>
</evidence>
<dbReference type="Proteomes" id="UP000642571">
    <property type="component" value="Unassembled WGS sequence"/>
</dbReference>
<dbReference type="EC" id="2.7.13.3" evidence="2"/>
<reference evidence="16" key="1">
    <citation type="journal article" date="2019" name="Int. J. Syst. Evol. Microbiol.">
        <title>The Global Catalogue of Microorganisms (GCM) 10K type strain sequencing project: providing services to taxonomists for standard genome sequencing and annotation.</title>
        <authorList>
            <consortium name="The Broad Institute Genomics Platform"/>
            <consortium name="The Broad Institute Genome Sequencing Center for Infectious Disease"/>
            <person name="Wu L."/>
            <person name="Ma J."/>
        </authorList>
    </citation>
    <scope>NUCLEOTIDE SEQUENCE [LARGE SCALE GENOMIC DNA]</scope>
    <source>
        <strain evidence="16">CGMCC 1.15353</strain>
    </source>
</reference>
<feature type="domain" description="PAS" evidence="12">
    <location>
        <begin position="366"/>
        <end position="431"/>
    </location>
</feature>
<evidence type="ECO:0000313" key="15">
    <source>
        <dbReference type="EMBL" id="GGC98711.1"/>
    </source>
</evidence>
<dbReference type="PROSITE" id="PS50924">
    <property type="entry name" value="MHYT"/>
    <property type="match status" value="1"/>
</dbReference>
<evidence type="ECO:0000259" key="11">
    <source>
        <dbReference type="PROSITE" id="PS50109"/>
    </source>
</evidence>
<dbReference type="SMART" id="SM00091">
    <property type="entry name" value="PAS"/>
    <property type="match status" value="2"/>
</dbReference>
<feature type="transmembrane region" description="Helical" evidence="9">
    <location>
        <begin position="43"/>
        <end position="65"/>
    </location>
</feature>
<dbReference type="CDD" id="cd00082">
    <property type="entry name" value="HisKA"/>
    <property type="match status" value="1"/>
</dbReference>
<evidence type="ECO:0000256" key="4">
    <source>
        <dbReference type="ARBA" id="ARBA00022679"/>
    </source>
</evidence>
<dbReference type="EMBL" id="BMIN01000001">
    <property type="protein sequence ID" value="GGC98711.1"/>
    <property type="molecule type" value="Genomic_DNA"/>
</dbReference>
<dbReference type="InterPro" id="IPR001610">
    <property type="entry name" value="PAC"/>
</dbReference>
<dbReference type="Gene3D" id="1.10.287.130">
    <property type="match status" value="1"/>
</dbReference>
<keyword evidence="3" id="KW-0597">Phosphoprotein</keyword>
<dbReference type="InterPro" id="IPR000014">
    <property type="entry name" value="PAS"/>
</dbReference>
<comment type="catalytic activity">
    <reaction evidence="1">
        <text>ATP + protein L-histidine = ADP + protein N-phospho-L-histidine.</text>
        <dbReference type="EC" id="2.7.13.3"/>
    </reaction>
</comment>
<dbReference type="PROSITE" id="PS50112">
    <property type="entry name" value="PAS"/>
    <property type="match status" value="2"/>
</dbReference>
<evidence type="ECO:0000259" key="14">
    <source>
        <dbReference type="PROSITE" id="PS50924"/>
    </source>
</evidence>
<evidence type="ECO:0000256" key="3">
    <source>
        <dbReference type="ARBA" id="ARBA00022553"/>
    </source>
</evidence>
<feature type="domain" description="PAS" evidence="12">
    <location>
        <begin position="262"/>
        <end position="305"/>
    </location>
</feature>
<feature type="transmembrane region" description="Helical" evidence="9">
    <location>
        <begin position="77"/>
        <end position="98"/>
    </location>
</feature>
<dbReference type="SUPFAM" id="SSF55785">
    <property type="entry name" value="PYP-like sensor domain (PAS domain)"/>
    <property type="match status" value="2"/>
</dbReference>
<keyword evidence="5" id="KW-0547">Nucleotide-binding</keyword>
<dbReference type="NCBIfam" id="TIGR00229">
    <property type="entry name" value="sensory_box"/>
    <property type="match status" value="2"/>
</dbReference>
<dbReference type="InterPro" id="IPR004358">
    <property type="entry name" value="Sig_transdc_His_kin-like_C"/>
</dbReference>
<dbReference type="SUPFAM" id="SSF55874">
    <property type="entry name" value="ATPase domain of HSP90 chaperone/DNA topoisomerase II/histidine kinase"/>
    <property type="match status" value="1"/>
</dbReference>
<dbReference type="PANTHER" id="PTHR43065:SF34">
    <property type="entry name" value="SPORULATION KINASE A"/>
    <property type="match status" value="1"/>
</dbReference>
<evidence type="ECO:0000256" key="5">
    <source>
        <dbReference type="ARBA" id="ARBA00022741"/>
    </source>
</evidence>
<keyword evidence="9" id="KW-1133">Transmembrane helix</keyword>
<dbReference type="PRINTS" id="PR00344">
    <property type="entry name" value="BCTRLSENSOR"/>
</dbReference>
<dbReference type="SMART" id="SM00086">
    <property type="entry name" value="PAC"/>
    <property type="match status" value="2"/>
</dbReference>
<dbReference type="PROSITE" id="PS50109">
    <property type="entry name" value="HIS_KIN"/>
    <property type="match status" value="1"/>
</dbReference>
<feature type="transmembrane region" description="Helical" evidence="9">
    <location>
        <begin position="105"/>
        <end position="128"/>
    </location>
</feature>
<dbReference type="Gene3D" id="3.30.450.20">
    <property type="entry name" value="PAS domain"/>
    <property type="match status" value="2"/>
</dbReference>
<dbReference type="InterPro" id="IPR036097">
    <property type="entry name" value="HisK_dim/P_sf"/>
</dbReference>
<dbReference type="SMART" id="SM00387">
    <property type="entry name" value="HATPase_c"/>
    <property type="match status" value="1"/>
</dbReference>
<accession>A0ABQ1PKG4</accession>
<feature type="domain" description="MHYT" evidence="14">
    <location>
        <begin position="8"/>
        <end position="199"/>
    </location>
</feature>
<dbReference type="CDD" id="cd00075">
    <property type="entry name" value="HATPase"/>
    <property type="match status" value="1"/>
</dbReference>
<dbReference type="InterPro" id="IPR035965">
    <property type="entry name" value="PAS-like_dom_sf"/>
</dbReference>
<protein>
    <recommendedName>
        <fullName evidence="2">histidine kinase</fullName>
        <ecNumber evidence="2">2.7.13.3</ecNumber>
    </recommendedName>
</protein>
<dbReference type="CDD" id="cd00130">
    <property type="entry name" value="PAS"/>
    <property type="match status" value="2"/>
</dbReference>
<keyword evidence="4" id="KW-0808">Transferase</keyword>
<dbReference type="SMART" id="SM00388">
    <property type="entry name" value="HisKA"/>
    <property type="match status" value="1"/>
</dbReference>
<dbReference type="Gene3D" id="3.30.565.10">
    <property type="entry name" value="Histidine kinase-like ATPase, C-terminal domain"/>
    <property type="match status" value="1"/>
</dbReference>
<keyword evidence="16" id="KW-1185">Reference proteome</keyword>
<evidence type="ECO:0000259" key="13">
    <source>
        <dbReference type="PROSITE" id="PS50113"/>
    </source>
</evidence>
<dbReference type="PANTHER" id="PTHR43065">
    <property type="entry name" value="SENSOR HISTIDINE KINASE"/>
    <property type="match status" value="1"/>
</dbReference>
<dbReference type="InterPro" id="IPR003661">
    <property type="entry name" value="HisK_dim/P_dom"/>
</dbReference>